<feature type="domain" description="Chromo" evidence="1">
    <location>
        <begin position="72"/>
        <end position="138"/>
    </location>
</feature>
<gene>
    <name evidence="2" type="ORF">D9611_013716</name>
</gene>
<proteinExistence type="predicted"/>
<dbReference type="GO" id="GO:0006338">
    <property type="term" value="P:chromatin remodeling"/>
    <property type="evidence" value="ECO:0007669"/>
    <property type="project" value="UniProtKB-ARBA"/>
</dbReference>
<dbReference type="Gene3D" id="2.40.50.40">
    <property type="match status" value="1"/>
</dbReference>
<dbReference type="InterPro" id="IPR000953">
    <property type="entry name" value="Chromo/chromo_shadow_dom"/>
</dbReference>
<dbReference type="PROSITE" id="PS50013">
    <property type="entry name" value="CHROMO_2"/>
    <property type="match status" value="1"/>
</dbReference>
<evidence type="ECO:0000259" key="1">
    <source>
        <dbReference type="PROSITE" id="PS50013"/>
    </source>
</evidence>
<evidence type="ECO:0000313" key="2">
    <source>
        <dbReference type="EMBL" id="KAF5320647.1"/>
    </source>
</evidence>
<accession>A0A8H5BEC4</accession>
<evidence type="ECO:0000313" key="3">
    <source>
        <dbReference type="Proteomes" id="UP000541558"/>
    </source>
</evidence>
<protein>
    <recommendedName>
        <fullName evidence="1">Chromo domain-containing protein</fullName>
    </recommendedName>
</protein>
<dbReference type="Proteomes" id="UP000541558">
    <property type="component" value="Unassembled WGS sequence"/>
</dbReference>
<reference evidence="2 3" key="1">
    <citation type="journal article" date="2020" name="ISME J.">
        <title>Uncovering the hidden diversity of litter-decomposition mechanisms in mushroom-forming fungi.</title>
        <authorList>
            <person name="Floudas D."/>
            <person name="Bentzer J."/>
            <person name="Ahren D."/>
            <person name="Johansson T."/>
            <person name="Persson P."/>
            <person name="Tunlid A."/>
        </authorList>
    </citation>
    <scope>NUCLEOTIDE SEQUENCE [LARGE SCALE GENOMIC DNA]</scope>
    <source>
        <strain evidence="2 3">CBS 175.51</strain>
    </source>
</reference>
<keyword evidence="3" id="KW-1185">Reference proteome</keyword>
<name>A0A8H5BEC4_9AGAR</name>
<organism evidence="2 3">
    <name type="scientific">Ephemerocybe angulata</name>
    <dbReference type="NCBI Taxonomy" id="980116"/>
    <lineage>
        <taxon>Eukaryota</taxon>
        <taxon>Fungi</taxon>
        <taxon>Dikarya</taxon>
        <taxon>Basidiomycota</taxon>
        <taxon>Agaricomycotina</taxon>
        <taxon>Agaricomycetes</taxon>
        <taxon>Agaricomycetidae</taxon>
        <taxon>Agaricales</taxon>
        <taxon>Agaricineae</taxon>
        <taxon>Psathyrellaceae</taxon>
        <taxon>Ephemerocybe</taxon>
    </lineage>
</organism>
<dbReference type="InterPro" id="IPR016197">
    <property type="entry name" value="Chromo-like_dom_sf"/>
</dbReference>
<dbReference type="AlphaFoldDB" id="A0A8H5BEC4"/>
<dbReference type="CDD" id="cd00024">
    <property type="entry name" value="CD_CSD"/>
    <property type="match status" value="1"/>
</dbReference>
<dbReference type="InterPro" id="IPR023780">
    <property type="entry name" value="Chromo_domain"/>
</dbReference>
<dbReference type="Pfam" id="PF00385">
    <property type="entry name" value="Chromo"/>
    <property type="match status" value="1"/>
</dbReference>
<dbReference type="EMBL" id="JAACJK010000168">
    <property type="protein sequence ID" value="KAF5320647.1"/>
    <property type="molecule type" value="Genomic_DNA"/>
</dbReference>
<dbReference type="SUPFAM" id="SSF54160">
    <property type="entry name" value="Chromo domain-like"/>
    <property type="match status" value="1"/>
</dbReference>
<sequence>MHEKTWLKLAKSMFWSAIVSAGDASSTERFPLPLVSASLLVARPTSAPLLSALCSSLVRHQPASSPHGDARWYINNIVDCIQLDDDYFYRVRWLTCSEAEDTWEKEEDLQGSAALRKWRYYQQIPTRLKRFWSTQNST</sequence>
<comment type="caution">
    <text evidence="2">The sequence shown here is derived from an EMBL/GenBank/DDBJ whole genome shotgun (WGS) entry which is preliminary data.</text>
</comment>